<sequence length="72" mass="8336">MESEQKKALDLKQLTKATEKATAQAEKQLSQLQRQEFACREDALTALSRWEKSLELHHLEDLSVVEKCHYGH</sequence>
<dbReference type="AlphaFoldDB" id="A0A977PUU9"/>
<dbReference type="EMBL" id="CP073041">
    <property type="protein sequence ID" value="UXE59473.1"/>
    <property type="molecule type" value="Genomic_DNA"/>
</dbReference>
<gene>
    <name evidence="1" type="ORF">KA717_27220</name>
</gene>
<protein>
    <submittedName>
        <fullName evidence="1">Uncharacterized protein</fullName>
    </submittedName>
</protein>
<dbReference type="KEGG" id="wna:KA717_27220"/>
<proteinExistence type="predicted"/>
<dbReference type="Proteomes" id="UP001065613">
    <property type="component" value="Chromosome"/>
</dbReference>
<name>A0A977PUU9_9CYAN</name>
<evidence type="ECO:0000313" key="1">
    <source>
        <dbReference type="EMBL" id="UXE59473.1"/>
    </source>
</evidence>
<organism evidence="1">
    <name type="scientific">Woronichinia naegeliana WA131</name>
    <dbReference type="NCBI Taxonomy" id="2824559"/>
    <lineage>
        <taxon>Bacteria</taxon>
        <taxon>Bacillati</taxon>
        <taxon>Cyanobacteriota</taxon>
        <taxon>Cyanophyceae</taxon>
        <taxon>Synechococcales</taxon>
        <taxon>Coelosphaeriaceae</taxon>
        <taxon>Woronichinia</taxon>
    </lineage>
</organism>
<reference evidence="1" key="1">
    <citation type="submission" date="2021-04" db="EMBL/GenBank/DDBJ databases">
        <title>Genome sequence of Woronichinia naegeliana from Washington state freshwater lake bloom.</title>
        <authorList>
            <person name="Dreher T.W."/>
        </authorList>
    </citation>
    <scope>NUCLEOTIDE SEQUENCE</scope>
    <source>
        <strain evidence="1">WA131</strain>
    </source>
</reference>
<accession>A0A977PUU9</accession>